<evidence type="ECO:0000313" key="1">
    <source>
        <dbReference type="EMBL" id="CAD7228981.1"/>
    </source>
</evidence>
<organism evidence="1">
    <name type="scientific">Cyprideis torosa</name>
    <dbReference type="NCBI Taxonomy" id="163714"/>
    <lineage>
        <taxon>Eukaryota</taxon>
        <taxon>Metazoa</taxon>
        <taxon>Ecdysozoa</taxon>
        <taxon>Arthropoda</taxon>
        <taxon>Crustacea</taxon>
        <taxon>Oligostraca</taxon>
        <taxon>Ostracoda</taxon>
        <taxon>Podocopa</taxon>
        <taxon>Podocopida</taxon>
        <taxon>Cytherocopina</taxon>
        <taxon>Cytheroidea</taxon>
        <taxon>Cytherideidae</taxon>
        <taxon>Cyprideis</taxon>
    </lineage>
</organism>
<dbReference type="GO" id="GO:0005509">
    <property type="term" value="F:calcium ion binding"/>
    <property type="evidence" value="ECO:0007669"/>
    <property type="project" value="InterPro"/>
</dbReference>
<reference evidence="1" key="1">
    <citation type="submission" date="2020-11" db="EMBL/GenBank/DDBJ databases">
        <authorList>
            <person name="Tran Van P."/>
        </authorList>
    </citation>
    <scope>NUCLEOTIDE SEQUENCE</scope>
</reference>
<accession>A0A7R8WC98</accession>
<dbReference type="InterPro" id="IPR015919">
    <property type="entry name" value="Cadherin-like_sf"/>
</dbReference>
<gene>
    <name evidence="1" type="ORF">CTOB1V02_LOCUS6856</name>
</gene>
<sequence length="96" mass="10778">MVSGMVALSQGKFSVNDRLQFYVEATDSGAEPLSSRAEVIVTVAPKDKQPPRWLEGDDVITVPEMYDRFNEPIVIRVAERGERWEYLHEPTNAGLA</sequence>
<protein>
    <submittedName>
        <fullName evidence="1">Uncharacterized protein</fullName>
    </submittedName>
</protein>
<dbReference type="EMBL" id="OB661791">
    <property type="protein sequence ID" value="CAD7228981.1"/>
    <property type="molecule type" value="Genomic_DNA"/>
</dbReference>
<proteinExistence type="predicted"/>
<dbReference type="SUPFAM" id="SSF49313">
    <property type="entry name" value="Cadherin-like"/>
    <property type="match status" value="1"/>
</dbReference>
<name>A0A7R8WC98_9CRUS</name>
<dbReference type="AlphaFoldDB" id="A0A7R8WC98"/>
<dbReference type="GO" id="GO:0016020">
    <property type="term" value="C:membrane"/>
    <property type="evidence" value="ECO:0007669"/>
    <property type="project" value="InterPro"/>
</dbReference>
<dbReference type="CDD" id="cd11304">
    <property type="entry name" value="Cadherin_repeat"/>
    <property type="match status" value="1"/>
</dbReference>